<dbReference type="InterPro" id="IPR036388">
    <property type="entry name" value="WH-like_DNA-bd_sf"/>
</dbReference>
<protein>
    <recommendedName>
        <fullName evidence="3">HTH marR-type domain-containing protein</fullName>
    </recommendedName>
</protein>
<reference evidence="1 2" key="2">
    <citation type="submission" date="2009-03" db="EMBL/GenBank/DDBJ databases">
        <title>Draft genome sequence of Roseburia inulinivorans (DSM 16841).</title>
        <authorList>
            <person name="Sudarsanam P."/>
            <person name="Ley R."/>
            <person name="Guruge J."/>
            <person name="Turnbaugh P.J."/>
            <person name="Mahowald M."/>
            <person name="Liep D."/>
            <person name="Gordon J."/>
        </authorList>
    </citation>
    <scope>NUCLEOTIDE SEQUENCE [LARGE SCALE GENOMIC DNA]</scope>
    <source>
        <strain evidence="1 2">DSM 16841</strain>
    </source>
</reference>
<comment type="caution">
    <text evidence="1">The sequence shown here is derived from an EMBL/GenBank/DDBJ whole genome shotgun (WGS) entry which is preliminary data.</text>
</comment>
<dbReference type="eggNOG" id="COG1846">
    <property type="taxonomic scope" value="Bacteria"/>
</dbReference>
<dbReference type="Proteomes" id="UP000003561">
    <property type="component" value="Unassembled WGS sequence"/>
</dbReference>
<dbReference type="Gene3D" id="1.10.10.10">
    <property type="entry name" value="Winged helix-like DNA-binding domain superfamily/Winged helix DNA-binding domain"/>
    <property type="match status" value="1"/>
</dbReference>
<accession>C0FV72</accession>
<reference evidence="1 2" key="1">
    <citation type="submission" date="2009-02" db="EMBL/GenBank/DDBJ databases">
        <authorList>
            <person name="Fulton L."/>
            <person name="Clifton S."/>
            <person name="Fulton B."/>
            <person name="Xu J."/>
            <person name="Minx P."/>
            <person name="Pepin K.H."/>
            <person name="Johnson M."/>
            <person name="Bhonagiri V."/>
            <person name="Nash W.E."/>
            <person name="Mardis E.R."/>
            <person name="Wilson R.K."/>
        </authorList>
    </citation>
    <scope>NUCLEOTIDE SEQUENCE [LARGE SCALE GENOMIC DNA]</scope>
    <source>
        <strain evidence="1 2">DSM 16841</strain>
    </source>
</reference>
<evidence type="ECO:0008006" key="3">
    <source>
        <dbReference type="Google" id="ProtNLM"/>
    </source>
</evidence>
<dbReference type="EMBL" id="ACFY01000098">
    <property type="protein sequence ID" value="EEG93491.1"/>
    <property type="molecule type" value="Genomic_DNA"/>
</dbReference>
<evidence type="ECO:0000313" key="2">
    <source>
        <dbReference type="Proteomes" id="UP000003561"/>
    </source>
</evidence>
<dbReference type="AlphaFoldDB" id="C0FV72"/>
<dbReference type="RefSeq" id="WP_007887131.1">
    <property type="nucleotide sequence ID" value="NZ_ACFY01000098.1"/>
</dbReference>
<proteinExistence type="predicted"/>
<name>C0FV72_9FIRM</name>
<sequence>MTERGKVLFKEHEKRHKQWEKRDMQFLSRYSKEETDTILKFMQEFNVYLDEQIEQYITDGRESTESR</sequence>
<evidence type="ECO:0000313" key="1">
    <source>
        <dbReference type="EMBL" id="EEG93491.1"/>
    </source>
</evidence>
<organism evidence="1 2">
    <name type="scientific">Roseburia inulinivorans DSM 16841</name>
    <dbReference type="NCBI Taxonomy" id="622312"/>
    <lineage>
        <taxon>Bacteria</taxon>
        <taxon>Bacillati</taxon>
        <taxon>Bacillota</taxon>
        <taxon>Clostridia</taxon>
        <taxon>Lachnospirales</taxon>
        <taxon>Lachnospiraceae</taxon>
        <taxon>Roseburia</taxon>
    </lineage>
</organism>
<gene>
    <name evidence="1" type="ORF">ROSEINA2194_02645</name>
</gene>